<sequence length="172" mass="18835">MKGKIFILVLIILLAVLVACKEQEESKIWEVSPTFHIPVTFNDGTEGEYLLIGEEEKAGFLVGSGEKGEAVARPIIANRGNKYMWHFGGADDDITGDFKVVGVNEEGEEHPVLLSGLDETVWEYPGISLSPNNGADSHTPSGMKFPSSGLWKLKVHFDEELFAEVTVDVEEG</sequence>
<dbReference type="OrthoDB" id="2381403at2"/>
<proteinExistence type="predicted"/>
<dbReference type="PROSITE" id="PS51257">
    <property type="entry name" value="PROKAR_LIPOPROTEIN"/>
    <property type="match status" value="1"/>
</dbReference>
<dbReference type="Pfam" id="PF16167">
    <property type="entry name" value="DUF4871"/>
    <property type="match status" value="1"/>
</dbReference>
<evidence type="ECO:0008006" key="3">
    <source>
        <dbReference type="Google" id="ProtNLM"/>
    </source>
</evidence>
<name>A0A2I0QSN1_9BACI</name>
<evidence type="ECO:0000313" key="2">
    <source>
        <dbReference type="Proteomes" id="UP000243524"/>
    </source>
</evidence>
<evidence type="ECO:0000313" key="1">
    <source>
        <dbReference type="EMBL" id="PKR77352.1"/>
    </source>
</evidence>
<dbReference type="InterPro" id="IPR032366">
    <property type="entry name" value="DUF4871"/>
</dbReference>
<accession>A0A2I0QSN1</accession>
<dbReference type="Gene3D" id="2.60.40.3830">
    <property type="match status" value="1"/>
</dbReference>
<comment type="caution">
    <text evidence="1">The sequence shown here is derived from an EMBL/GenBank/DDBJ whole genome shotgun (WGS) entry which is preliminary data.</text>
</comment>
<dbReference type="RefSeq" id="WP_101332180.1">
    <property type="nucleotide sequence ID" value="NZ_PJNH01000003.1"/>
</dbReference>
<dbReference type="Proteomes" id="UP000243524">
    <property type="component" value="Unassembled WGS sequence"/>
</dbReference>
<dbReference type="EMBL" id="PJNH01000003">
    <property type="protein sequence ID" value="PKR77352.1"/>
    <property type="molecule type" value="Genomic_DNA"/>
</dbReference>
<protein>
    <recommendedName>
        <fullName evidence="3">DUF4871 domain-containing protein</fullName>
    </recommendedName>
</protein>
<reference evidence="1 2" key="1">
    <citation type="submission" date="2017-06" db="EMBL/GenBank/DDBJ databases">
        <title>the draft geome sequence of Illustriluteabacillus marina B3227.</title>
        <authorList>
            <person name="He R.-H."/>
            <person name="Du Z.-J."/>
        </authorList>
    </citation>
    <scope>NUCLEOTIDE SEQUENCE [LARGE SCALE GENOMIC DNA]</scope>
    <source>
        <strain evidence="1 2">B3227</strain>
    </source>
</reference>
<gene>
    <name evidence="1" type="ORF">CEY16_11510</name>
</gene>
<keyword evidence="2" id="KW-1185">Reference proteome</keyword>
<organism evidence="1 2">
    <name type="scientific">Halalkalibacillus sediminis</name>
    <dbReference type="NCBI Taxonomy" id="2018042"/>
    <lineage>
        <taxon>Bacteria</taxon>
        <taxon>Bacillati</taxon>
        <taxon>Bacillota</taxon>
        <taxon>Bacilli</taxon>
        <taxon>Bacillales</taxon>
        <taxon>Bacillaceae</taxon>
        <taxon>Halalkalibacillus</taxon>
    </lineage>
</organism>
<dbReference type="AlphaFoldDB" id="A0A2I0QSN1"/>